<evidence type="ECO:0008006" key="4">
    <source>
        <dbReference type="Google" id="ProtNLM"/>
    </source>
</evidence>
<accession>A0A7L5DJS1</accession>
<evidence type="ECO:0000313" key="3">
    <source>
        <dbReference type="Proteomes" id="UP000501128"/>
    </source>
</evidence>
<proteinExistence type="predicted"/>
<organism evidence="2 3">
    <name type="scientific">Spirosoma rhododendri</name>
    <dbReference type="NCBI Taxonomy" id="2728024"/>
    <lineage>
        <taxon>Bacteria</taxon>
        <taxon>Pseudomonadati</taxon>
        <taxon>Bacteroidota</taxon>
        <taxon>Cytophagia</taxon>
        <taxon>Cytophagales</taxon>
        <taxon>Cytophagaceae</taxon>
        <taxon>Spirosoma</taxon>
    </lineage>
</organism>
<keyword evidence="1" id="KW-0732">Signal</keyword>
<dbReference type="EMBL" id="CP051677">
    <property type="protein sequence ID" value="QJD78699.1"/>
    <property type="molecule type" value="Genomic_DNA"/>
</dbReference>
<dbReference type="KEGG" id="srho:HH216_09860"/>
<reference evidence="2 3" key="1">
    <citation type="submission" date="2020-04" db="EMBL/GenBank/DDBJ databases">
        <title>Genome sequencing of novel species.</title>
        <authorList>
            <person name="Heo J."/>
            <person name="Kim S.-J."/>
            <person name="Kim J.-S."/>
            <person name="Hong S.-B."/>
            <person name="Kwon S.-W."/>
        </authorList>
    </citation>
    <scope>NUCLEOTIDE SEQUENCE [LARGE SCALE GENOMIC DNA]</scope>
    <source>
        <strain evidence="2 3">CJU-R4</strain>
    </source>
</reference>
<gene>
    <name evidence="2" type="ORF">HH216_09860</name>
</gene>
<evidence type="ECO:0000313" key="2">
    <source>
        <dbReference type="EMBL" id="QJD78699.1"/>
    </source>
</evidence>
<keyword evidence="3" id="KW-1185">Reference proteome</keyword>
<feature type="chain" id="PRO_5029907104" description="Curlin associated repeat-containing protein" evidence="1">
    <location>
        <begin position="19"/>
        <end position="201"/>
    </location>
</feature>
<dbReference type="RefSeq" id="WP_169550667.1">
    <property type="nucleotide sequence ID" value="NZ_CP051677.1"/>
</dbReference>
<name>A0A7L5DJS1_9BACT</name>
<dbReference type="AlphaFoldDB" id="A0A7L5DJS1"/>
<dbReference type="Proteomes" id="UP000501128">
    <property type="component" value="Chromosome"/>
</dbReference>
<feature type="signal peptide" evidence="1">
    <location>
        <begin position="1"/>
        <end position="18"/>
    </location>
</feature>
<sequence>MKRLFILLLGMICGTASAQVNSVPTNSLDAYWNLTSIPNQAQVSLQPGLTNLAGLSGSSNEVTARQDGLNNTAQLSVMAGSQNQLTLTQANNANYADATLSGVSNTIVINQTGGNNNLAFGLNGTNNRLALTQDGGDRLQMVGLQQNNTRLEVNQGAGNNSLTIDNTTLFKDVNGTGIPNLRIEQTGGATATIQNGRIFGN</sequence>
<evidence type="ECO:0000256" key="1">
    <source>
        <dbReference type="SAM" id="SignalP"/>
    </source>
</evidence>
<protein>
    <recommendedName>
        <fullName evidence="4">Curlin associated repeat-containing protein</fullName>
    </recommendedName>
</protein>